<protein>
    <submittedName>
        <fullName evidence="4">DUF1360 domain-containing protein</fullName>
    </submittedName>
</protein>
<organism evidence="4">
    <name type="scientific">Onchocerca flexuosa</name>
    <dbReference type="NCBI Taxonomy" id="387005"/>
    <lineage>
        <taxon>Eukaryota</taxon>
        <taxon>Metazoa</taxon>
        <taxon>Ecdysozoa</taxon>
        <taxon>Nematoda</taxon>
        <taxon>Chromadorea</taxon>
        <taxon>Rhabditida</taxon>
        <taxon>Spirurina</taxon>
        <taxon>Spiruromorpha</taxon>
        <taxon>Filarioidea</taxon>
        <taxon>Onchocercidae</taxon>
        <taxon>Onchocerca</taxon>
    </lineage>
</organism>
<reference evidence="4" key="1">
    <citation type="submission" date="2016-06" db="UniProtKB">
        <authorList>
            <consortium name="WormBaseParasite"/>
        </authorList>
    </citation>
    <scope>IDENTIFICATION</scope>
</reference>
<evidence type="ECO:0000313" key="3">
    <source>
        <dbReference type="Proteomes" id="UP000267606"/>
    </source>
</evidence>
<keyword evidence="3" id="KW-1185">Reference proteome</keyword>
<keyword evidence="1" id="KW-0472">Membrane</keyword>
<name>A0A183I688_9BILA</name>
<dbReference type="Proteomes" id="UP000267606">
    <property type="component" value="Unassembled WGS sequence"/>
</dbReference>
<gene>
    <name evidence="2" type="ORF">OFLC_LOCUS15251</name>
</gene>
<keyword evidence="1" id="KW-1133">Transmembrane helix</keyword>
<feature type="transmembrane region" description="Helical" evidence="1">
    <location>
        <begin position="12"/>
        <end position="31"/>
    </location>
</feature>
<keyword evidence="1" id="KW-0812">Transmembrane</keyword>
<proteinExistence type="predicted"/>
<accession>A0A183I688</accession>
<evidence type="ECO:0000313" key="2">
    <source>
        <dbReference type="EMBL" id="VDP21016.1"/>
    </source>
</evidence>
<dbReference type="EMBL" id="UZAJ01041829">
    <property type="protein sequence ID" value="VDP21016.1"/>
    <property type="molecule type" value="Genomic_DNA"/>
</dbReference>
<evidence type="ECO:0000256" key="1">
    <source>
        <dbReference type="SAM" id="Phobius"/>
    </source>
</evidence>
<dbReference type="AlphaFoldDB" id="A0A183I688"/>
<sequence length="113" mass="12924">MENISTNPLDYYVGAIVILAYFGPLVILFSMEKCVHMSARKGNGFHKSQYFNSTAKTAVTFSQELNYELSCFFCHLVYRSLPAAQSTLFISLFDIGYPHQSKVLTMKPYVRYI</sequence>
<evidence type="ECO:0000313" key="4">
    <source>
        <dbReference type="WBParaSite" id="OFLC_0001526101-mRNA-1"/>
    </source>
</evidence>
<reference evidence="2 3" key="2">
    <citation type="submission" date="2018-11" db="EMBL/GenBank/DDBJ databases">
        <authorList>
            <consortium name="Pathogen Informatics"/>
        </authorList>
    </citation>
    <scope>NUCLEOTIDE SEQUENCE [LARGE SCALE GENOMIC DNA]</scope>
</reference>
<dbReference type="WBParaSite" id="OFLC_0001526101-mRNA-1">
    <property type="protein sequence ID" value="OFLC_0001526101-mRNA-1"/>
    <property type="gene ID" value="OFLC_0001526101"/>
</dbReference>